<protein>
    <submittedName>
        <fullName evidence="4">Uncharacterized protein</fullName>
    </submittedName>
</protein>
<feature type="chain" id="PRO_5009316132" evidence="2">
    <location>
        <begin position="24"/>
        <end position="549"/>
    </location>
</feature>
<accession>A0A1I8BSS2</accession>
<evidence type="ECO:0000313" key="3">
    <source>
        <dbReference type="Proteomes" id="UP000095281"/>
    </source>
</evidence>
<dbReference type="Proteomes" id="UP000095281">
    <property type="component" value="Unplaced"/>
</dbReference>
<keyword evidence="2" id="KW-0732">Signal</keyword>
<evidence type="ECO:0000256" key="1">
    <source>
        <dbReference type="SAM" id="MobiDB-lite"/>
    </source>
</evidence>
<reference evidence="4" key="1">
    <citation type="submission" date="2016-11" db="UniProtKB">
        <authorList>
            <consortium name="WormBaseParasite"/>
        </authorList>
    </citation>
    <scope>IDENTIFICATION</scope>
</reference>
<feature type="signal peptide" evidence="2">
    <location>
        <begin position="1"/>
        <end position="23"/>
    </location>
</feature>
<evidence type="ECO:0000256" key="2">
    <source>
        <dbReference type="SAM" id="SignalP"/>
    </source>
</evidence>
<evidence type="ECO:0000313" key="4">
    <source>
        <dbReference type="WBParaSite" id="MhA1_Contig499.frz3.gene3"/>
    </source>
</evidence>
<proteinExistence type="predicted"/>
<dbReference type="AlphaFoldDB" id="A0A1I8BSS2"/>
<organism evidence="3 4">
    <name type="scientific">Meloidogyne hapla</name>
    <name type="common">Root-knot nematode worm</name>
    <dbReference type="NCBI Taxonomy" id="6305"/>
    <lineage>
        <taxon>Eukaryota</taxon>
        <taxon>Metazoa</taxon>
        <taxon>Ecdysozoa</taxon>
        <taxon>Nematoda</taxon>
        <taxon>Chromadorea</taxon>
        <taxon>Rhabditida</taxon>
        <taxon>Tylenchina</taxon>
        <taxon>Tylenchomorpha</taxon>
        <taxon>Tylenchoidea</taxon>
        <taxon>Meloidogynidae</taxon>
        <taxon>Meloidogyninae</taxon>
        <taxon>Meloidogyne</taxon>
    </lineage>
</organism>
<sequence>MIYKSKFFFIFSLNILLTELVNCNYLLQFKVEKKKNARSKDQLELTNINIKCQGDNESFIEFVNNLLASPLFLGEACYGNKYSIEINYKLNGGESRKTFDVECEAPFYYIPGSVNGTLYNFKISEGYFEPSKTVKEGPKLKCLRQAKINIKEMIKTDMEFNKLIKGNGNVDVNKLIKDKIKMMNKYCDPLKKSKKFTCEEWQQKLQINIIKYLFNYLKDENSLKKFSNDLNVIIGKFNSTYTDSKLKFVDTTGTEVEIEGAEAGVSTSNYDLAHQMTEEVQGKSKNRLLQFRVDRHHGSSSPYEYKPLSVKCTRNNENIVTFVTNSIATHLFEGKACPGNEYTIVIYAEKNEQIQIKEFNVVCPKPELYNPDDQNTITATIYQFTLSIGYLWPNKNTAVKKGQKLKCNKIGSLTNIRIKNTDIDFHNQIGENFENNENLYNLTNEKINFMIDYYRGKIVDSSFFEGWQQKLQICIIEYLLNLFILKEFNYTHGPILNKLETIKEKFNEKYSFEESKNWVNDPPEIHSATQSPQLKERRKKHRAGKDLGK</sequence>
<name>A0A1I8BSS2_MELHA</name>
<dbReference type="WBParaSite" id="MhA1_Contig499.frz3.gene3">
    <property type="protein sequence ID" value="MhA1_Contig499.frz3.gene3"/>
    <property type="gene ID" value="MhA1_Contig499.frz3.gene3"/>
</dbReference>
<feature type="region of interest" description="Disordered" evidence="1">
    <location>
        <begin position="517"/>
        <end position="549"/>
    </location>
</feature>
<keyword evidence="3" id="KW-1185">Reference proteome</keyword>